<keyword evidence="2" id="KW-0436">Ligase</keyword>
<accession>A0A8G2I1X3</accession>
<dbReference type="EMBL" id="UHAI01000002">
    <property type="protein sequence ID" value="SUK18658.1"/>
    <property type="molecule type" value="Genomic_DNA"/>
</dbReference>
<name>A0A8G2I1X3_STAAU</name>
<protein>
    <submittedName>
        <fullName evidence="2">Putative seryl-tRNA synthetase</fullName>
    </submittedName>
</protein>
<gene>
    <name evidence="2" type="ORF">NCTC7972_02209</name>
</gene>
<reference evidence="2 3" key="1">
    <citation type="submission" date="2018-06" db="EMBL/GenBank/DDBJ databases">
        <authorList>
            <consortium name="Pathogen Informatics"/>
            <person name="Doyle S."/>
        </authorList>
    </citation>
    <scope>NUCLEOTIDE SEQUENCE [LARGE SCALE GENOMIC DNA]</scope>
    <source>
        <strain evidence="2 3">NCTC7972</strain>
    </source>
</reference>
<keyword evidence="1" id="KW-0472">Membrane</keyword>
<evidence type="ECO:0000313" key="3">
    <source>
        <dbReference type="Proteomes" id="UP000254224"/>
    </source>
</evidence>
<keyword evidence="1" id="KW-0812">Transmembrane</keyword>
<comment type="caution">
    <text evidence="2">The sequence shown here is derived from an EMBL/GenBank/DDBJ whole genome shotgun (WGS) entry which is preliminary data.</text>
</comment>
<evidence type="ECO:0000313" key="2">
    <source>
        <dbReference type="EMBL" id="SUK18658.1"/>
    </source>
</evidence>
<dbReference type="Proteomes" id="UP000254224">
    <property type="component" value="Unassembled WGS sequence"/>
</dbReference>
<evidence type="ECO:0000256" key="1">
    <source>
        <dbReference type="SAM" id="Phobius"/>
    </source>
</evidence>
<sequence>MDFKIKVNVDTGEAIEKLERIKSLFEEIIELQNEKVVVNVTVKNEADLDMVKTSISEENAKNNDFTLFLVVSLLLDLSMSLNCFFLCQNSSWRCT</sequence>
<feature type="transmembrane region" description="Helical" evidence="1">
    <location>
        <begin position="65"/>
        <end position="87"/>
    </location>
</feature>
<keyword evidence="2" id="KW-0030">Aminoacyl-tRNA synthetase</keyword>
<keyword evidence="1" id="KW-1133">Transmembrane helix</keyword>
<proteinExistence type="predicted"/>
<dbReference type="AlphaFoldDB" id="A0A8G2I1X3"/>
<dbReference type="GO" id="GO:0004812">
    <property type="term" value="F:aminoacyl-tRNA ligase activity"/>
    <property type="evidence" value="ECO:0007669"/>
    <property type="project" value="UniProtKB-KW"/>
</dbReference>
<organism evidence="2 3">
    <name type="scientific">Staphylococcus aureus</name>
    <dbReference type="NCBI Taxonomy" id="1280"/>
    <lineage>
        <taxon>Bacteria</taxon>
        <taxon>Bacillati</taxon>
        <taxon>Bacillota</taxon>
        <taxon>Bacilli</taxon>
        <taxon>Bacillales</taxon>
        <taxon>Staphylococcaceae</taxon>
        <taxon>Staphylococcus</taxon>
    </lineage>
</organism>